<evidence type="ECO:0000313" key="6">
    <source>
        <dbReference type="Proteomes" id="UP000195141"/>
    </source>
</evidence>
<dbReference type="Gene3D" id="1.25.40.20">
    <property type="entry name" value="Ankyrin repeat-containing domain"/>
    <property type="match status" value="1"/>
</dbReference>
<evidence type="ECO:0000313" key="4">
    <source>
        <dbReference type="EMBL" id="OTP17467.1"/>
    </source>
</evidence>
<reference evidence="5" key="3">
    <citation type="submission" date="2024-03" db="EMBL/GenBank/DDBJ databases">
        <title>The Genome Sequence of Enterococcus sp. DIV0242b.</title>
        <authorList>
            <consortium name="The Broad Institute Genomics Platform"/>
            <consortium name="The Broad Institute Microbial Omics Core"/>
            <consortium name="The Broad Institute Genomic Center for Infectious Diseases"/>
            <person name="Earl A."/>
            <person name="Manson A."/>
            <person name="Gilmore M."/>
            <person name="Schwartman J."/>
            <person name="Shea T."/>
            <person name="Abouelleil A."/>
            <person name="Cao P."/>
            <person name="Chapman S."/>
            <person name="Cusick C."/>
            <person name="Young S."/>
            <person name="Neafsey D."/>
            <person name="Nusbaum C."/>
            <person name="Birren B."/>
        </authorList>
    </citation>
    <scope>NUCLEOTIDE SEQUENCE</scope>
    <source>
        <strain evidence="5">9E7_DIV0242</strain>
    </source>
</reference>
<evidence type="ECO:0000256" key="2">
    <source>
        <dbReference type="ARBA" id="ARBA00023043"/>
    </source>
</evidence>
<organism evidence="4">
    <name type="scientific">Candidatus Enterococcus clewellii</name>
    <dbReference type="NCBI Taxonomy" id="1834193"/>
    <lineage>
        <taxon>Bacteria</taxon>
        <taxon>Bacillati</taxon>
        <taxon>Bacillota</taxon>
        <taxon>Bacilli</taxon>
        <taxon>Lactobacillales</taxon>
        <taxon>Enterococcaceae</taxon>
        <taxon>Enterococcus</taxon>
    </lineage>
</organism>
<dbReference type="SMART" id="SM00248">
    <property type="entry name" value="ANK"/>
    <property type="match status" value="2"/>
</dbReference>
<dbReference type="InterPro" id="IPR002110">
    <property type="entry name" value="Ankyrin_rpt"/>
</dbReference>
<dbReference type="SUPFAM" id="SSF48403">
    <property type="entry name" value="Ankyrin repeat"/>
    <property type="match status" value="1"/>
</dbReference>
<evidence type="ECO:0000256" key="3">
    <source>
        <dbReference type="PROSITE-ProRule" id="PRU00023"/>
    </source>
</evidence>
<name>A0A242K8S6_9ENTE</name>
<evidence type="ECO:0000256" key="1">
    <source>
        <dbReference type="ARBA" id="ARBA00022737"/>
    </source>
</evidence>
<reference evidence="5" key="2">
    <citation type="submission" date="2017-05" db="EMBL/GenBank/DDBJ databases">
        <authorList>
            <consortium name="The Broad Institute Genomics Platform"/>
            <consortium name="The Broad Institute Genomic Center for Infectious Diseases"/>
            <person name="Earl A."/>
            <person name="Manson A."/>
            <person name="Schwartman J."/>
            <person name="Gilmore M."/>
            <person name="Abouelleil A."/>
            <person name="Cao P."/>
            <person name="Chapman S."/>
            <person name="Cusick C."/>
            <person name="Shea T."/>
            <person name="Young S."/>
            <person name="Neafsey D."/>
            <person name="Nusbaum C."/>
            <person name="Birren B."/>
        </authorList>
    </citation>
    <scope>NUCLEOTIDE SEQUENCE</scope>
    <source>
        <strain evidence="5">9E7_DIV0242</strain>
    </source>
</reference>
<dbReference type="EMBL" id="NGMM01000002">
    <property type="protein sequence ID" value="OTP17467.1"/>
    <property type="molecule type" value="Genomic_DNA"/>
</dbReference>
<evidence type="ECO:0000313" key="5">
    <source>
        <dbReference type="EMBL" id="WYJ91074.1"/>
    </source>
</evidence>
<dbReference type="Pfam" id="PF12796">
    <property type="entry name" value="Ank_2"/>
    <property type="match status" value="1"/>
</dbReference>
<dbReference type="PRINTS" id="PR01415">
    <property type="entry name" value="ANKYRIN"/>
</dbReference>
<feature type="repeat" description="ANK" evidence="3">
    <location>
        <begin position="103"/>
        <end position="135"/>
    </location>
</feature>
<dbReference type="PROSITE" id="PS50297">
    <property type="entry name" value="ANK_REP_REGION"/>
    <property type="match status" value="1"/>
</dbReference>
<dbReference type="PROSITE" id="PS50088">
    <property type="entry name" value="ANK_REPEAT"/>
    <property type="match status" value="1"/>
</dbReference>
<protein>
    <submittedName>
        <fullName evidence="4">Uncharacterized protein</fullName>
    </submittedName>
</protein>
<keyword evidence="2 3" id="KW-0040">ANK repeat</keyword>
<proteinExistence type="predicted"/>
<keyword evidence="1" id="KW-0677">Repeat</keyword>
<dbReference type="OrthoDB" id="9812708at2"/>
<dbReference type="RefSeq" id="WP_086348676.1">
    <property type="nucleotide sequence ID" value="NZ_CP147247.1"/>
</dbReference>
<dbReference type="AlphaFoldDB" id="A0A242K8S6"/>
<reference evidence="4" key="1">
    <citation type="submission" date="2017-05" db="EMBL/GenBank/DDBJ databases">
        <title>The Genome Sequence of Enterococcus sp. 9E7_DIV0242.</title>
        <authorList>
            <consortium name="The Broad Institute Genomics Platform"/>
            <consortium name="The Broad Institute Genomic Center for Infectious Diseases"/>
            <person name="Earl A."/>
            <person name="Manson A."/>
            <person name="Schwartman J."/>
            <person name="Gilmore M."/>
            <person name="Abouelleil A."/>
            <person name="Cao P."/>
            <person name="Chapman S."/>
            <person name="Cusick C."/>
            <person name="Shea T."/>
            <person name="Young S."/>
            <person name="Neafsey D."/>
            <person name="Nusbaum C."/>
            <person name="Birren B."/>
        </authorList>
    </citation>
    <scope>NUCLEOTIDE SEQUENCE [LARGE SCALE GENOMIC DNA]</scope>
    <source>
        <strain evidence="4">9E7_DIV0242</strain>
    </source>
</reference>
<dbReference type="PANTHER" id="PTHR24134">
    <property type="entry name" value="ANKYRIN REPEAT-CONTAINING PROTEIN DDB_G0279043"/>
    <property type="match status" value="1"/>
</dbReference>
<dbReference type="PANTHER" id="PTHR24134:SF9">
    <property type="entry name" value="ANKYRIN REPEAT AND SOCS BOX PROTEIN 8"/>
    <property type="match status" value="1"/>
</dbReference>
<dbReference type="Proteomes" id="UP000195141">
    <property type="component" value="Chromosome"/>
</dbReference>
<gene>
    <name evidence="4" type="ORF">A5888_001605</name>
    <name evidence="5" type="ORF">A5888_002842</name>
</gene>
<sequence length="351" mass="39008">MGKKRKTLPKDFEEICKREDLTELIAVYQRCDLEAYTGYSKSTAYSCFGIPESFIIWLKEQGADINAQDTYKKTALHHHAVYWKSSIDALLNNGASVLMVDTQGNTPLHIAASASRVAAVAALLTYSAPVDQKNNMGLTPLEICLAQCTNASLTETVKVVDLLLDAGAEKTDKMVGYVKKIGETFEFYRNDFNPESLEETDKALHQLYECFAVTPIAKRNVHDGISPITLNSTTWQKQHQELWELLVPGSGPCQTLQGEVIRITGKVSDEIFRNGGGNWDGDYRKMVRSLNESFKIGSSLSEEQLQETTHLTKAIAKGNSDDGLARLSELAVQWVLLNPTPIALETPNYKR</sequence>
<keyword evidence="6" id="KW-1185">Reference proteome</keyword>
<accession>A0A242K8S6</accession>
<dbReference type="EMBL" id="CP147247">
    <property type="protein sequence ID" value="WYJ91074.1"/>
    <property type="molecule type" value="Genomic_DNA"/>
</dbReference>
<dbReference type="InterPro" id="IPR036770">
    <property type="entry name" value="Ankyrin_rpt-contain_sf"/>
</dbReference>